<dbReference type="Pfam" id="PF16990">
    <property type="entry name" value="CBM_35"/>
    <property type="match status" value="1"/>
</dbReference>
<evidence type="ECO:0000256" key="3">
    <source>
        <dbReference type="ARBA" id="ARBA00022801"/>
    </source>
</evidence>
<dbReference type="PRINTS" id="PR00739">
    <property type="entry name" value="GLHYDRLASE26"/>
</dbReference>
<dbReference type="AlphaFoldDB" id="A0A2T2N5X5"/>
<dbReference type="SUPFAM" id="SSF57180">
    <property type="entry name" value="Cellulose-binding domain"/>
    <property type="match status" value="1"/>
</dbReference>
<dbReference type="Proteomes" id="UP000240883">
    <property type="component" value="Unassembled WGS sequence"/>
</dbReference>
<keyword evidence="4 5" id="KW-0326">Glycosidase</keyword>
<dbReference type="InterPro" id="IPR022790">
    <property type="entry name" value="GH26_dom"/>
</dbReference>
<dbReference type="PANTHER" id="PTHR40079">
    <property type="entry name" value="MANNAN ENDO-1,4-BETA-MANNOSIDASE E-RELATED"/>
    <property type="match status" value="1"/>
</dbReference>
<accession>A0A2T2N5X5</accession>
<dbReference type="Gene3D" id="3.20.20.80">
    <property type="entry name" value="Glycosidases"/>
    <property type="match status" value="1"/>
</dbReference>
<evidence type="ECO:0008006" key="13">
    <source>
        <dbReference type="Google" id="ProtNLM"/>
    </source>
</evidence>
<dbReference type="PANTHER" id="PTHR40079:SF4">
    <property type="entry name" value="GH26 DOMAIN-CONTAINING PROTEIN-RELATED"/>
    <property type="match status" value="1"/>
</dbReference>
<evidence type="ECO:0000256" key="7">
    <source>
        <dbReference type="SAM" id="SignalP"/>
    </source>
</evidence>
<dbReference type="SMART" id="SM00236">
    <property type="entry name" value="fCBD"/>
    <property type="match status" value="1"/>
</dbReference>
<feature type="region of interest" description="Disordered" evidence="6">
    <location>
        <begin position="479"/>
        <end position="498"/>
    </location>
</feature>
<organism evidence="11 12">
    <name type="scientific">Corynespora cassiicola Philippines</name>
    <dbReference type="NCBI Taxonomy" id="1448308"/>
    <lineage>
        <taxon>Eukaryota</taxon>
        <taxon>Fungi</taxon>
        <taxon>Dikarya</taxon>
        <taxon>Ascomycota</taxon>
        <taxon>Pezizomycotina</taxon>
        <taxon>Dothideomycetes</taxon>
        <taxon>Pleosporomycetidae</taxon>
        <taxon>Pleosporales</taxon>
        <taxon>Corynesporascaceae</taxon>
        <taxon>Corynespora</taxon>
    </lineage>
</organism>
<dbReference type="Gene3D" id="2.60.120.260">
    <property type="entry name" value="Galactose-binding domain-like"/>
    <property type="match status" value="1"/>
</dbReference>
<keyword evidence="3 5" id="KW-0378">Hydrolase</keyword>
<dbReference type="InterPro" id="IPR000805">
    <property type="entry name" value="Glyco_hydro_26"/>
</dbReference>
<feature type="active site" description="Nucleophile" evidence="5">
    <location>
        <position position="402"/>
    </location>
</feature>
<dbReference type="SUPFAM" id="SSF49785">
    <property type="entry name" value="Galactose-binding domain-like"/>
    <property type="match status" value="1"/>
</dbReference>
<dbReference type="CDD" id="cd04086">
    <property type="entry name" value="CBM35_mannanase-like"/>
    <property type="match status" value="1"/>
</dbReference>
<feature type="chain" id="PRO_5015499203" description="Mannan endo-1,4-beta-mannosidase-like protein" evidence="7">
    <location>
        <begin position="19"/>
        <end position="553"/>
    </location>
</feature>
<dbReference type="EMBL" id="KZ678149">
    <property type="protein sequence ID" value="PSN60428.1"/>
    <property type="molecule type" value="Genomic_DNA"/>
</dbReference>
<evidence type="ECO:0000256" key="5">
    <source>
        <dbReference type="PROSITE-ProRule" id="PRU01100"/>
    </source>
</evidence>
<dbReference type="Pfam" id="PF00734">
    <property type="entry name" value="CBM_1"/>
    <property type="match status" value="1"/>
</dbReference>
<feature type="domain" description="CBM6" evidence="9">
    <location>
        <begin position="21"/>
        <end position="139"/>
    </location>
</feature>
<feature type="domain" description="GH26" evidence="10">
    <location>
        <begin position="160"/>
        <end position="454"/>
    </location>
</feature>
<evidence type="ECO:0000313" key="11">
    <source>
        <dbReference type="EMBL" id="PSN60428.1"/>
    </source>
</evidence>
<dbReference type="OrthoDB" id="5286354at2759"/>
<reference evidence="11 12" key="1">
    <citation type="journal article" date="2018" name="Front. Microbiol.">
        <title>Genome-Wide Analysis of Corynespora cassiicola Leaf Fall Disease Putative Effectors.</title>
        <authorList>
            <person name="Lopez D."/>
            <person name="Ribeiro S."/>
            <person name="Label P."/>
            <person name="Fumanal B."/>
            <person name="Venisse J.S."/>
            <person name="Kohler A."/>
            <person name="de Oliveira R.R."/>
            <person name="Labutti K."/>
            <person name="Lipzen A."/>
            <person name="Lail K."/>
            <person name="Bauer D."/>
            <person name="Ohm R.A."/>
            <person name="Barry K.W."/>
            <person name="Spatafora J."/>
            <person name="Grigoriev I.V."/>
            <person name="Martin F.M."/>
            <person name="Pujade-Renaud V."/>
        </authorList>
    </citation>
    <scope>NUCLEOTIDE SEQUENCE [LARGE SCALE GENOMIC DNA]</scope>
    <source>
        <strain evidence="11 12">Philippines</strain>
    </source>
</reference>
<feature type="signal peptide" evidence="7">
    <location>
        <begin position="1"/>
        <end position="18"/>
    </location>
</feature>
<dbReference type="InterPro" id="IPR000254">
    <property type="entry name" value="CBD"/>
</dbReference>
<dbReference type="InterPro" id="IPR005084">
    <property type="entry name" value="CBM6"/>
</dbReference>
<dbReference type="PROSITE" id="PS51164">
    <property type="entry name" value="CBM1_2"/>
    <property type="match status" value="1"/>
</dbReference>
<dbReference type="GO" id="GO:0030248">
    <property type="term" value="F:cellulose binding"/>
    <property type="evidence" value="ECO:0007669"/>
    <property type="project" value="InterPro"/>
</dbReference>
<evidence type="ECO:0000259" key="9">
    <source>
        <dbReference type="PROSITE" id="PS51175"/>
    </source>
</evidence>
<keyword evidence="12" id="KW-1185">Reference proteome</keyword>
<dbReference type="GO" id="GO:0005576">
    <property type="term" value="C:extracellular region"/>
    <property type="evidence" value="ECO:0007669"/>
    <property type="project" value="InterPro"/>
</dbReference>
<evidence type="ECO:0000256" key="1">
    <source>
        <dbReference type="ARBA" id="ARBA00007754"/>
    </source>
</evidence>
<sequence length="553" mass="58986">MIAKTILSALAVAGSVVAQATTYQAETATLSGVTVGSSVAGFTGTGYVEGFDEASDSITFTINSTESKLHDLEIIYNGPNGDKFTTVVLNGAGGSQVSLPATTAWTTVSAGQVLLNAGSNTIQIQSNWGWYLIDAITLAPSAERGPHQVTTTPVNPNANADAKALLSYLGSIYGKNILSGQQDQASLDWVTQNVGKTPAILGLDLMDYTESRTSRGAVSTDVDKAIAFAEKGGIITFAWHWGAPVGLYDTAEQPWYRGFYTDATDFNVETALADTTNANYTLLMKDIDTIAVQLQKLQDAGVPVIWRPLHEAEGAWFWWGAKGPEPAKKLWDIVYDRLTNQHGLNNLIWTWNSVAPEWYPGSSTVDIVSADTYSQGDHGPISATYNNLLALTNDTKIIAAAEIGSVMDPAQLQAYQADWVYFCVWSGEFIDGGVWNTLDFLKDVYNDPYVLTLDEITGWKSGGGSTPGVSTSVVDSVTSRSSSSAAGSPATTTRQASTTLRSSVTVRTSVAPTQTGAVVPKWQQCGGSGYSGPTQCVAGSTCTKHNDFYWQCV</sequence>
<name>A0A2T2N5X5_CORCC</name>
<dbReference type="PROSITE" id="PS51175">
    <property type="entry name" value="CBM6"/>
    <property type="match status" value="1"/>
</dbReference>
<dbReference type="PROSITE" id="PS51764">
    <property type="entry name" value="GH26"/>
    <property type="match status" value="1"/>
</dbReference>
<evidence type="ECO:0000256" key="4">
    <source>
        <dbReference type="ARBA" id="ARBA00023295"/>
    </source>
</evidence>
<comment type="similarity">
    <text evidence="1 5">Belongs to the glycosyl hydrolase 26 family.</text>
</comment>
<dbReference type="GO" id="GO:0006080">
    <property type="term" value="P:substituted mannan metabolic process"/>
    <property type="evidence" value="ECO:0007669"/>
    <property type="project" value="InterPro"/>
</dbReference>
<dbReference type="Pfam" id="PF02156">
    <property type="entry name" value="Glyco_hydro_26"/>
    <property type="match status" value="1"/>
</dbReference>
<dbReference type="PROSITE" id="PS00562">
    <property type="entry name" value="CBM1_1"/>
    <property type="match status" value="1"/>
</dbReference>
<evidence type="ECO:0000256" key="6">
    <source>
        <dbReference type="SAM" id="MobiDB-lite"/>
    </source>
</evidence>
<feature type="domain" description="CBM1" evidence="8">
    <location>
        <begin position="517"/>
        <end position="553"/>
    </location>
</feature>
<dbReference type="InterPro" id="IPR008979">
    <property type="entry name" value="Galactose-bd-like_sf"/>
</dbReference>
<dbReference type="SUPFAM" id="SSF51445">
    <property type="entry name" value="(Trans)glycosidases"/>
    <property type="match status" value="1"/>
</dbReference>
<dbReference type="GO" id="GO:0016985">
    <property type="term" value="F:mannan endo-1,4-beta-mannosidase activity"/>
    <property type="evidence" value="ECO:0007669"/>
    <property type="project" value="InterPro"/>
</dbReference>
<evidence type="ECO:0000313" key="12">
    <source>
        <dbReference type="Proteomes" id="UP000240883"/>
    </source>
</evidence>
<gene>
    <name evidence="11" type="ORF">BS50DRAFT_604717</name>
</gene>
<evidence type="ECO:0000259" key="8">
    <source>
        <dbReference type="PROSITE" id="PS51164"/>
    </source>
</evidence>
<feature type="active site" description="Proton donor" evidence="5">
    <location>
        <position position="311"/>
    </location>
</feature>
<dbReference type="InterPro" id="IPR035971">
    <property type="entry name" value="CBD_sf"/>
</dbReference>
<evidence type="ECO:0000259" key="10">
    <source>
        <dbReference type="PROSITE" id="PS51764"/>
    </source>
</evidence>
<protein>
    <recommendedName>
        <fullName evidence="13">Mannan endo-1,4-beta-mannosidase-like protein</fullName>
    </recommendedName>
</protein>
<evidence type="ECO:0000256" key="2">
    <source>
        <dbReference type="ARBA" id="ARBA00022729"/>
    </source>
</evidence>
<keyword evidence="2 7" id="KW-0732">Signal</keyword>
<proteinExistence type="inferred from homology"/>
<dbReference type="InterPro" id="IPR017853">
    <property type="entry name" value="GH"/>
</dbReference>